<gene>
    <name evidence="1" type="primary">FRAS1</name>
</gene>
<protein>
    <submittedName>
        <fullName evidence="1">Fraser syndrome 1</fullName>
    </submittedName>
</protein>
<evidence type="ECO:0000313" key="1">
    <source>
        <dbReference type="EMBL" id="SBR81369.1"/>
    </source>
</evidence>
<proteinExistence type="predicted"/>
<name>A0A1A8PK26_9TELE</name>
<dbReference type="AlphaFoldDB" id="A0A1A8PK26"/>
<organism evidence="1">
    <name type="scientific">Nothobranchius rachovii</name>
    <name type="common">bluefin notho</name>
    <dbReference type="NCBI Taxonomy" id="451742"/>
    <lineage>
        <taxon>Eukaryota</taxon>
        <taxon>Metazoa</taxon>
        <taxon>Chordata</taxon>
        <taxon>Craniata</taxon>
        <taxon>Vertebrata</taxon>
        <taxon>Euteleostomi</taxon>
        <taxon>Actinopterygii</taxon>
        <taxon>Neopterygii</taxon>
        <taxon>Teleostei</taxon>
        <taxon>Neoteleostei</taxon>
        <taxon>Acanthomorphata</taxon>
        <taxon>Ovalentaria</taxon>
        <taxon>Atherinomorphae</taxon>
        <taxon>Cyprinodontiformes</taxon>
        <taxon>Nothobranchiidae</taxon>
        <taxon>Nothobranchius</taxon>
    </lineage>
</organism>
<accession>A0A1A8PK26</accession>
<reference evidence="1" key="1">
    <citation type="submission" date="2016-05" db="EMBL/GenBank/DDBJ databases">
        <authorList>
            <person name="Lavstsen T."/>
            <person name="Jespersen J.S."/>
        </authorList>
    </citation>
    <scope>NUCLEOTIDE SEQUENCE</scope>
    <source>
        <tissue evidence="1">Brain</tissue>
    </source>
</reference>
<feature type="non-terminal residue" evidence="1">
    <location>
        <position position="1"/>
    </location>
</feature>
<feature type="non-terminal residue" evidence="1">
    <location>
        <position position="152"/>
    </location>
</feature>
<reference evidence="1" key="2">
    <citation type="submission" date="2016-06" db="EMBL/GenBank/DDBJ databases">
        <title>The genome of a short-lived fish provides insights into sex chromosome evolution and the genetic control of aging.</title>
        <authorList>
            <person name="Reichwald K."/>
            <person name="Felder M."/>
            <person name="Petzold A."/>
            <person name="Koch P."/>
            <person name="Groth M."/>
            <person name="Platzer M."/>
        </authorList>
    </citation>
    <scope>NUCLEOTIDE SEQUENCE</scope>
    <source>
        <tissue evidence="1">Brain</tissue>
    </source>
</reference>
<sequence length="152" mass="15425">PPVHKASSPTTTNVKFVIHPARRAPGPPRPTAPPALHGPPYRTATAGLAARRVITSTPSPESVSGAARTASAAQQTFRRGSAACVCGAKLRGHGSWGITASVSVLAVVTAGMEPASNAILHVSPAGGRGLCLALPVPPTTFCWTLVFVPPNV</sequence>
<dbReference type="EMBL" id="HAEH01007235">
    <property type="protein sequence ID" value="SBR81369.1"/>
    <property type="molecule type" value="Transcribed_RNA"/>
</dbReference>